<reference evidence="4" key="1">
    <citation type="submission" date="2014-04" db="EMBL/GenBank/DDBJ databases">
        <title>The genes involved in the male and female cone development in Pinus tabuliformis.</title>
        <authorList>
            <person name="Niu S."/>
            <person name="Li W."/>
            <person name="Chen X."/>
        </authorList>
    </citation>
    <scope>NUCLEOTIDE SEQUENCE</scope>
</reference>
<dbReference type="PANTHER" id="PTHR33985">
    <property type="entry name" value="OS02G0491300 PROTEIN-RELATED"/>
    <property type="match status" value="1"/>
</dbReference>
<evidence type="ECO:0000256" key="2">
    <source>
        <dbReference type="SAM" id="MobiDB-lite"/>
    </source>
</evidence>
<dbReference type="SUPFAM" id="SSF82153">
    <property type="entry name" value="FAS1 domain"/>
    <property type="match status" value="2"/>
</dbReference>
<name>A0A0K0M712_PINTB</name>
<dbReference type="EMBL" id="KJ711048">
    <property type="protein sequence ID" value="AJP06293.1"/>
    <property type="molecule type" value="mRNA"/>
</dbReference>
<dbReference type="PROSITE" id="PS50213">
    <property type="entry name" value="FAS1"/>
    <property type="match status" value="1"/>
</dbReference>
<feature type="non-terminal residue" evidence="4">
    <location>
        <position position="1"/>
    </location>
</feature>
<dbReference type="Pfam" id="PF02469">
    <property type="entry name" value="Fasciclin"/>
    <property type="match status" value="1"/>
</dbReference>
<feature type="region of interest" description="Disordered" evidence="2">
    <location>
        <begin position="52"/>
        <end position="80"/>
    </location>
</feature>
<comment type="similarity">
    <text evidence="1">Belongs to the fasciclin-like AGP family.</text>
</comment>
<protein>
    <submittedName>
        <fullName evidence="4">FLP1</fullName>
    </submittedName>
</protein>
<dbReference type="PANTHER" id="PTHR33985:SF29">
    <property type="entry name" value="FAS1 DOMAIN-CONTAINING PROTEIN"/>
    <property type="match status" value="1"/>
</dbReference>
<evidence type="ECO:0000256" key="1">
    <source>
        <dbReference type="ARBA" id="ARBA00007843"/>
    </source>
</evidence>
<organism evidence="4">
    <name type="scientific">Pinus tabuliformis</name>
    <name type="common">Chinese red pine</name>
    <name type="synonym">Pinus leucosperma</name>
    <dbReference type="NCBI Taxonomy" id="88731"/>
    <lineage>
        <taxon>Eukaryota</taxon>
        <taxon>Viridiplantae</taxon>
        <taxon>Streptophyta</taxon>
        <taxon>Embryophyta</taxon>
        <taxon>Tracheophyta</taxon>
        <taxon>Spermatophyta</taxon>
        <taxon>Pinopsida</taxon>
        <taxon>Pinidae</taxon>
        <taxon>Conifers I</taxon>
        <taxon>Pinales</taxon>
        <taxon>Pinaceae</taxon>
        <taxon>Pinus</taxon>
        <taxon>Pinus subgen. Pinus</taxon>
    </lineage>
</organism>
<evidence type="ECO:0000313" key="4">
    <source>
        <dbReference type="EMBL" id="AJP06293.1"/>
    </source>
</evidence>
<dbReference type="Gene3D" id="2.30.180.10">
    <property type="entry name" value="FAS1 domain"/>
    <property type="match status" value="1"/>
</dbReference>
<evidence type="ECO:0000259" key="3">
    <source>
        <dbReference type="PROSITE" id="PS50213"/>
    </source>
</evidence>
<dbReference type="InterPro" id="IPR036378">
    <property type="entry name" value="FAS1_dom_sf"/>
</dbReference>
<dbReference type="InterPro" id="IPR000782">
    <property type="entry name" value="FAS1_domain"/>
</dbReference>
<feature type="domain" description="FAS1" evidence="3">
    <location>
        <begin position="79"/>
        <end position="216"/>
    </location>
</feature>
<dbReference type="InterPro" id="IPR052806">
    <property type="entry name" value="Fasciclin-like_AGP"/>
</dbReference>
<proteinExistence type="evidence at transcript level"/>
<dbReference type="AlphaFoldDB" id="A0A0K0M712"/>
<accession>A0A0K0M712</accession>
<sequence length="400" mass="44086">DLSISFCFKPVGVLHAITMAMIRKSVFELIVLCALCMCRFPAMAMAAEYPTQPQELSSPPPSSTMEKPVKANPMSPRQREEQLKQILDDAGYRSLSKLVGELLTQGIIVDRSSPLTLFAPSDEAFKKYMFQSMDPRRILGYHTVKGLFSSPDLARLPVGTKLHTILPGHFLAVTAAPGTREYSTTLGIRVEGVEISHPDMFSDGQFLAIHGIDTFFKAEEEEDSVSVKARWQQEQLGRRRTTYLLEEATIALRDRGYSALAIGLRLAPSILGFDNITVFAPDDNSVFLEAGQEYFNLFGYHVLPNRRFLYADLARLPTGTTLQTLVAGDPSSSLLVTTNFSSSPSLGKEDAQVSINYVCIHDPDVFSNAFIAVHGIPRSFPQLFAPANSTPLSFASLPQL</sequence>
<dbReference type="SMART" id="SM00554">
    <property type="entry name" value="FAS1"/>
    <property type="match status" value="2"/>
</dbReference>